<protein>
    <submittedName>
        <fullName evidence="1">Uncharacterized protein</fullName>
    </submittedName>
</protein>
<evidence type="ECO:0000313" key="1">
    <source>
        <dbReference type="EMBL" id="DAD99408.1"/>
    </source>
</evidence>
<accession>A0A8S5NYY1</accession>
<organism evidence="1">
    <name type="scientific">Microviridae sp. ctX0F7</name>
    <dbReference type="NCBI Taxonomy" id="2824999"/>
    <lineage>
        <taxon>Viruses</taxon>
        <taxon>Monodnaviria</taxon>
        <taxon>Sangervirae</taxon>
        <taxon>Phixviricota</taxon>
        <taxon>Malgrandaviricetes</taxon>
        <taxon>Petitvirales</taxon>
        <taxon>Microviridae</taxon>
    </lineage>
</organism>
<name>A0A8S5NYY1_9VIRU</name>
<proteinExistence type="predicted"/>
<reference evidence="1" key="1">
    <citation type="journal article" date="2021" name="Proc. Natl. Acad. Sci. U.S.A.">
        <title>A Catalog of Tens of Thousands of Viruses from Human Metagenomes Reveals Hidden Associations with Chronic Diseases.</title>
        <authorList>
            <person name="Tisza M.J."/>
            <person name="Buck C.B."/>
        </authorList>
    </citation>
    <scope>NUCLEOTIDE SEQUENCE</scope>
    <source>
        <strain evidence="1">CtX0F7</strain>
    </source>
</reference>
<sequence length="43" mass="4694">MICDLYGRVVPCILCKGSKITRSGGILRLVLSFRPKCLSLAPD</sequence>
<dbReference type="EMBL" id="BK015284">
    <property type="protein sequence ID" value="DAD99408.1"/>
    <property type="molecule type" value="Genomic_DNA"/>
</dbReference>